<dbReference type="InterPro" id="IPR036390">
    <property type="entry name" value="WH_DNA-bd_sf"/>
</dbReference>
<dbReference type="InterPro" id="IPR036388">
    <property type="entry name" value="WH-like_DNA-bd_sf"/>
</dbReference>
<dbReference type="InterPro" id="IPR039422">
    <property type="entry name" value="MarR/SlyA-like"/>
</dbReference>
<reference evidence="2" key="1">
    <citation type="submission" date="2019-09" db="EMBL/GenBank/DDBJ databases">
        <authorList>
            <person name="Li J."/>
        </authorList>
    </citation>
    <scope>NUCLEOTIDE SEQUENCE [LARGE SCALE GENOMIC DNA]</scope>
    <source>
        <strain evidence="2">JCM 14732</strain>
    </source>
</reference>
<dbReference type="InterPro" id="IPR019885">
    <property type="entry name" value="Tscrpt_reg_HTH_AsnC-type_CS"/>
</dbReference>
<dbReference type="GO" id="GO:0006950">
    <property type="term" value="P:response to stress"/>
    <property type="evidence" value="ECO:0007669"/>
    <property type="project" value="TreeGrafter"/>
</dbReference>
<dbReference type="EMBL" id="SDPQ02000002">
    <property type="protein sequence ID" value="KAA1397956.1"/>
    <property type="molecule type" value="Genomic_DNA"/>
</dbReference>
<dbReference type="Proteomes" id="UP000380867">
    <property type="component" value="Unassembled WGS sequence"/>
</dbReference>
<dbReference type="PROSITE" id="PS00519">
    <property type="entry name" value="HTH_ASNC_1"/>
    <property type="match status" value="1"/>
</dbReference>
<dbReference type="InterPro" id="IPR000835">
    <property type="entry name" value="HTH_MarR-typ"/>
</dbReference>
<dbReference type="PANTHER" id="PTHR33164:SF104">
    <property type="entry name" value="TRANSCRIPTIONAL REGULATORY PROTEIN"/>
    <property type="match status" value="1"/>
</dbReference>
<evidence type="ECO:0000313" key="3">
    <source>
        <dbReference type="Proteomes" id="UP000380867"/>
    </source>
</evidence>
<dbReference type="AlphaFoldDB" id="A0A5M4FFP9"/>
<dbReference type="PROSITE" id="PS50995">
    <property type="entry name" value="HTH_MARR_2"/>
    <property type="match status" value="1"/>
</dbReference>
<evidence type="ECO:0000313" key="2">
    <source>
        <dbReference type="EMBL" id="KAA1397956.1"/>
    </source>
</evidence>
<dbReference type="SMART" id="SM00347">
    <property type="entry name" value="HTH_MARR"/>
    <property type="match status" value="1"/>
</dbReference>
<dbReference type="RefSeq" id="WP_149689395.1">
    <property type="nucleotide sequence ID" value="NZ_SDPQ02000002.1"/>
</dbReference>
<gene>
    <name evidence="2" type="ORF">ESP70_011525</name>
</gene>
<feature type="domain" description="HTH marR-type" evidence="1">
    <location>
        <begin position="24"/>
        <end position="162"/>
    </location>
</feature>
<accession>A0A5M4FFP9</accession>
<comment type="caution">
    <text evidence="2">The sequence shown here is derived from an EMBL/GenBank/DDBJ whole genome shotgun (WGS) entry which is preliminary data.</text>
</comment>
<dbReference type="GO" id="GO:0003700">
    <property type="term" value="F:DNA-binding transcription factor activity"/>
    <property type="evidence" value="ECO:0007669"/>
    <property type="project" value="InterPro"/>
</dbReference>
<dbReference type="SUPFAM" id="SSF46785">
    <property type="entry name" value="Winged helix' DNA-binding domain"/>
    <property type="match status" value="1"/>
</dbReference>
<protein>
    <submittedName>
        <fullName evidence="2">MarR family transcriptional regulator</fullName>
    </submittedName>
</protein>
<keyword evidence="3" id="KW-1185">Reference proteome</keyword>
<proteinExistence type="predicted"/>
<name>A0A5M4FFP9_9ACTN</name>
<sequence length="178" mass="20109">MAETDWTDRHVARWRDHWVDVPFDDDVEGVVVRIGRLQRYLKGTKQRAVTETGLQDFEYDTLHSLMIRDTPGTASPTDLADELGISGAGMTGRLDKLEQAGWVQRTVAPDDRRRVVVEITKAGADIWRRAMALRGSQEQQMVDVLSAKERATINRLLRKMTLHVEAQDPDPSAAKSKD</sequence>
<dbReference type="PRINTS" id="PR00598">
    <property type="entry name" value="HTHMARR"/>
</dbReference>
<organism evidence="2 3">
    <name type="scientific">Aeromicrobium ginsengisoli</name>
    <dbReference type="NCBI Taxonomy" id="363867"/>
    <lineage>
        <taxon>Bacteria</taxon>
        <taxon>Bacillati</taxon>
        <taxon>Actinomycetota</taxon>
        <taxon>Actinomycetes</taxon>
        <taxon>Propionibacteriales</taxon>
        <taxon>Nocardioidaceae</taxon>
        <taxon>Aeromicrobium</taxon>
    </lineage>
</organism>
<evidence type="ECO:0000259" key="1">
    <source>
        <dbReference type="PROSITE" id="PS50995"/>
    </source>
</evidence>
<dbReference type="Gene3D" id="1.10.10.10">
    <property type="entry name" value="Winged helix-like DNA-binding domain superfamily/Winged helix DNA-binding domain"/>
    <property type="match status" value="1"/>
</dbReference>
<dbReference type="Pfam" id="PF12802">
    <property type="entry name" value="MarR_2"/>
    <property type="match status" value="1"/>
</dbReference>
<dbReference type="OrthoDB" id="8635520at2"/>
<dbReference type="PANTHER" id="PTHR33164">
    <property type="entry name" value="TRANSCRIPTIONAL REGULATOR, MARR FAMILY"/>
    <property type="match status" value="1"/>
</dbReference>